<evidence type="ECO:0000259" key="2">
    <source>
        <dbReference type="Pfam" id="PF00884"/>
    </source>
</evidence>
<gene>
    <name evidence="3" type="ORF">L21_0540</name>
</gene>
<keyword evidence="1" id="KW-1133">Transmembrane helix</keyword>
<dbReference type="GO" id="GO:0016740">
    <property type="term" value="F:transferase activity"/>
    <property type="evidence" value="ECO:0007669"/>
    <property type="project" value="UniProtKB-KW"/>
</dbReference>
<evidence type="ECO:0000313" key="4">
    <source>
        <dbReference type="Proteomes" id="UP000184671"/>
    </source>
</evidence>
<feature type="transmembrane region" description="Helical" evidence="1">
    <location>
        <begin position="84"/>
        <end position="107"/>
    </location>
</feature>
<reference evidence="3 4" key="1">
    <citation type="submission" date="2016-08" db="EMBL/GenBank/DDBJ databases">
        <authorList>
            <person name="Seilhamer J.J."/>
        </authorList>
    </citation>
    <scope>NUCLEOTIDE SEQUENCE [LARGE SCALE GENOMIC DNA]</scope>
    <source>
        <strain evidence="3">L21-II-0</strain>
    </source>
</reference>
<keyword evidence="1" id="KW-0812">Transmembrane</keyword>
<keyword evidence="1" id="KW-0472">Membrane</keyword>
<sequence length="730" mass="82179">MTIRERIQQIFHDPEKWGPTVAASFLLSLTLLFFGPSYLYYTNILEIPYLYTDLVWVFVIHSLVAGVILSILSLFLKGSVHQRVVVLVFALGLLFWVQGHILVWDYGILNGREIVWNDYLLNGIIDSAVWIAILGVALFKAPSFYKHIALASVLLLVVQGGGLAAEIYQAPDEPEWKSYTIGYDDETMFEFSKEQNVIILVLDSFQSDVFQEIIDEEDEYREMLDGFTYYRNAMGGFPTTYASVTFILTGEYYDNSIPIQDFIKNAFLEDSIPLILKENGYRVDLFPLEGAELYLGDEIASNVGTQQHSRVDKDVDQQKGAMELYRLTMFRYVPHFLKSEFYFMPFVELGDSDDLHRDVVFYNSLISSTVASSEARTFKYYHIWGAHGPYTLNAQLQQEDLPQDRSGAKEQSKAALNIAGELITQLKRQGIYDNSIIFIISDHGTHAGRIGLNTGSLDESAGNEIQTVGEGVIASGLPLMLVKPFNSDGDMAISDAPVTLGDVPHTIASVLMLSDVPSGPSIFSFSDSSDRDRKFYHYNWSQWLDGEYHTYLPPMSEYSVSGHSWLPSSWKPTFRIYKPKEVVISLPTYEYDSVTQFGIKGTAQQYQLAGWSGPEEGFTWTSGPLAVLAVRTKNTDSDLTLTITASPYLGGEVIDQQRMIVAVNRQYVGEWVFEQSGFQEKTIVIPREVLEEEIQYVAFELPDAVSPSDLGLSEDKRSLAIAVHSMRICS</sequence>
<dbReference type="SUPFAM" id="SSF53649">
    <property type="entry name" value="Alkaline phosphatase-like"/>
    <property type="match status" value="1"/>
</dbReference>
<name>A0A1M4MIL0_9EURY</name>
<dbReference type="InterPro" id="IPR000917">
    <property type="entry name" value="Sulfatase_N"/>
</dbReference>
<dbReference type="InterPro" id="IPR017850">
    <property type="entry name" value="Alkaline_phosphatase_core_sf"/>
</dbReference>
<feature type="transmembrane region" description="Helical" evidence="1">
    <location>
        <begin position="21"/>
        <end position="42"/>
    </location>
</feature>
<dbReference type="Gene3D" id="3.40.720.10">
    <property type="entry name" value="Alkaline Phosphatase, subunit A"/>
    <property type="match status" value="1"/>
</dbReference>
<keyword evidence="3" id="KW-0808">Transferase</keyword>
<proteinExistence type="predicted"/>
<dbReference type="RefSeq" id="WP_074368952.1">
    <property type="nucleotide sequence ID" value="NZ_FMID01000015.1"/>
</dbReference>
<accession>A0A1M4MIL0</accession>
<organism evidence="3 4">
    <name type="scientific">Methanoculleus chikugoensis</name>
    <dbReference type="NCBI Taxonomy" id="118126"/>
    <lineage>
        <taxon>Archaea</taxon>
        <taxon>Methanobacteriati</taxon>
        <taxon>Methanobacteriota</taxon>
        <taxon>Stenosarchaea group</taxon>
        <taxon>Methanomicrobia</taxon>
        <taxon>Methanomicrobiales</taxon>
        <taxon>Methanomicrobiaceae</taxon>
        <taxon>Methanoculleus</taxon>
    </lineage>
</organism>
<feature type="transmembrane region" description="Helical" evidence="1">
    <location>
        <begin position="54"/>
        <end position="75"/>
    </location>
</feature>
<dbReference type="STRING" id="118126.L21_0540"/>
<dbReference type="AlphaFoldDB" id="A0A1M4MIL0"/>
<dbReference type="Proteomes" id="UP000184671">
    <property type="component" value="Unassembled WGS sequence"/>
</dbReference>
<protein>
    <submittedName>
        <fullName evidence="3">Phosphoglycerol transferase, alkaline phosphatase superfamily</fullName>
    </submittedName>
</protein>
<feature type="transmembrane region" description="Helical" evidence="1">
    <location>
        <begin position="148"/>
        <end position="168"/>
    </location>
</feature>
<dbReference type="EMBL" id="FMID01000015">
    <property type="protein sequence ID" value="SCL74658.1"/>
    <property type="molecule type" value="Genomic_DNA"/>
</dbReference>
<dbReference type="Pfam" id="PF00884">
    <property type="entry name" value="Sulfatase"/>
    <property type="match status" value="1"/>
</dbReference>
<dbReference type="OrthoDB" id="382912at2157"/>
<feature type="domain" description="Sulfatase N-terminal" evidence="2">
    <location>
        <begin position="195"/>
        <end position="453"/>
    </location>
</feature>
<feature type="transmembrane region" description="Helical" evidence="1">
    <location>
        <begin position="119"/>
        <end position="139"/>
    </location>
</feature>
<evidence type="ECO:0000256" key="1">
    <source>
        <dbReference type="SAM" id="Phobius"/>
    </source>
</evidence>
<evidence type="ECO:0000313" key="3">
    <source>
        <dbReference type="EMBL" id="SCL74658.1"/>
    </source>
</evidence>